<dbReference type="STRING" id="91928.A0A0D1ZP04"/>
<dbReference type="HOGENOM" id="CLU_432784_0_0_1"/>
<protein>
    <submittedName>
        <fullName evidence="7">Uncharacterized protein</fullName>
    </submittedName>
</protein>
<accession>A0A0D1ZP04</accession>
<dbReference type="GO" id="GO:0046873">
    <property type="term" value="F:metal ion transmembrane transporter activity"/>
    <property type="evidence" value="ECO:0007669"/>
    <property type="project" value="InterPro"/>
</dbReference>
<proteinExistence type="predicted"/>
<feature type="region of interest" description="Disordered" evidence="5">
    <location>
        <begin position="1"/>
        <end position="33"/>
    </location>
</feature>
<evidence type="ECO:0000313" key="8">
    <source>
        <dbReference type="Proteomes" id="UP000053328"/>
    </source>
</evidence>
<evidence type="ECO:0000256" key="5">
    <source>
        <dbReference type="SAM" id="MobiDB-lite"/>
    </source>
</evidence>
<keyword evidence="2 6" id="KW-0812">Transmembrane</keyword>
<organism evidence="7 8">
    <name type="scientific">Exophiala spinifera</name>
    <dbReference type="NCBI Taxonomy" id="91928"/>
    <lineage>
        <taxon>Eukaryota</taxon>
        <taxon>Fungi</taxon>
        <taxon>Dikarya</taxon>
        <taxon>Ascomycota</taxon>
        <taxon>Pezizomycotina</taxon>
        <taxon>Eurotiomycetes</taxon>
        <taxon>Chaetothyriomycetidae</taxon>
        <taxon>Chaetothyriales</taxon>
        <taxon>Herpotrichiellaceae</taxon>
        <taxon>Exophiala</taxon>
    </lineage>
</organism>
<dbReference type="OrthoDB" id="4137041at2759"/>
<evidence type="ECO:0000313" key="7">
    <source>
        <dbReference type="EMBL" id="KIW14502.1"/>
    </source>
</evidence>
<evidence type="ECO:0000256" key="2">
    <source>
        <dbReference type="ARBA" id="ARBA00022692"/>
    </source>
</evidence>
<feature type="transmembrane region" description="Helical" evidence="6">
    <location>
        <begin position="461"/>
        <end position="481"/>
    </location>
</feature>
<evidence type="ECO:0000256" key="6">
    <source>
        <dbReference type="SAM" id="Phobius"/>
    </source>
</evidence>
<feature type="transmembrane region" description="Helical" evidence="6">
    <location>
        <begin position="429"/>
        <end position="449"/>
    </location>
</feature>
<dbReference type="Pfam" id="PF01544">
    <property type="entry name" value="CorA"/>
    <property type="match status" value="1"/>
</dbReference>
<dbReference type="GO" id="GO:0016020">
    <property type="term" value="C:membrane"/>
    <property type="evidence" value="ECO:0007669"/>
    <property type="project" value="UniProtKB-SubCell"/>
</dbReference>
<evidence type="ECO:0000256" key="4">
    <source>
        <dbReference type="ARBA" id="ARBA00023136"/>
    </source>
</evidence>
<sequence>MDQGSTHNDNQSVSGVPTEAIPAAPSHETSSGERISTEINAADGSNLVGASSPAVYATYLEYVSSIEARWPEYRPFREFLQKQKDEGVVLQTQFVEVIDVSSAGKLSHKRYGEDFDYLPELERLSETLNEAPEDMKTRIIVVDNNFYSMPKAFMDVIGLAFDIEPLMFWTAIWSYKHNKDFVSLRSNHGVSVLGLPHLPLAPRFLHLGDGTCVQVIPQATIGGVQTNCFIIIVLTNTESSRRARAVLYDTNDRPHLHAQLEAWTFPETSFVRPSVLYRSALSRLTEPQLTSASHDPILFLPPLIHQHTAMFVTQTSFSEAKYQLQSDNNARREFDTLPNLWTELRDAIEQFELAIENCARFLKHYGRFEEEVFAGLRSNQDLALTRARRLEQQIRDYAQLEVGRLSLEESRKSIEASNTQIEEGKRVKLVTVLGFIFVPINLATSIFGMNIQELNYTGQRLWVFLVTTFAMVALVLFSWMASRKLLKMRDDYYDTQRNTGWEPEMESWATRLASIWWLLKKGRAIWMLRSKAFLALVTDGRVAMNGEWLTGYTDAPALYSRFPTSYIRDFRNIRNLDSAFPNTLSSAGTPGRRPTTTRFLSSFRMTTANNDHLRDGPTSSLAASTSVDIDVV</sequence>
<dbReference type="SUPFAM" id="SSF144083">
    <property type="entry name" value="Magnesium transport protein CorA, transmembrane region"/>
    <property type="match status" value="1"/>
</dbReference>
<dbReference type="Gene3D" id="1.20.58.340">
    <property type="entry name" value="Magnesium transport protein CorA, transmembrane region"/>
    <property type="match status" value="1"/>
</dbReference>
<dbReference type="GeneID" id="27334369"/>
<dbReference type="Proteomes" id="UP000053328">
    <property type="component" value="Unassembled WGS sequence"/>
</dbReference>
<dbReference type="InterPro" id="IPR045863">
    <property type="entry name" value="CorA_TM1_TM2"/>
</dbReference>
<keyword evidence="4 6" id="KW-0472">Membrane</keyword>
<name>A0A0D1ZP04_9EURO</name>
<comment type="subcellular location">
    <subcellularLocation>
        <location evidence="1">Membrane</location>
        <topology evidence="1">Multi-pass membrane protein</topology>
    </subcellularLocation>
</comment>
<keyword evidence="3 6" id="KW-1133">Transmembrane helix</keyword>
<dbReference type="InterPro" id="IPR002523">
    <property type="entry name" value="MgTranspt_CorA/ZnTranspt_ZntB"/>
</dbReference>
<feature type="compositionally biased region" description="Polar residues" evidence="5">
    <location>
        <begin position="1"/>
        <end position="15"/>
    </location>
</feature>
<dbReference type="RefSeq" id="XP_016234718.1">
    <property type="nucleotide sequence ID" value="XM_016381616.1"/>
</dbReference>
<gene>
    <name evidence="7" type="ORF">PV08_07286</name>
</gene>
<dbReference type="VEuPathDB" id="FungiDB:PV08_07286"/>
<keyword evidence="8" id="KW-1185">Reference proteome</keyword>
<evidence type="ECO:0000256" key="1">
    <source>
        <dbReference type="ARBA" id="ARBA00004141"/>
    </source>
</evidence>
<dbReference type="AlphaFoldDB" id="A0A0D1ZP04"/>
<dbReference type="EMBL" id="KN847496">
    <property type="protein sequence ID" value="KIW14502.1"/>
    <property type="molecule type" value="Genomic_DNA"/>
</dbReference>
<reference evidence="7 8" key="1">
    <citation type="submission" date="2015-01" db="EMBL/GenBank/DDBJ databases">
        <title>The Genome Sequence of Exophiala spinifera CBS89968.</title>
        <authorList>
            <consortium name="The Broad Institute Genomics Platform"/>
            <person name="Cuomo C."/>
            <person name="de Hoog S."/>
            <person name="Gorbushina A."/>
            <person name="Stielow B."/>
            <person name="Teixiera M."/>
            <person name="Abouelleil A."/>
            <person name="Chapman S.B."/>
            <person name="Priest M."/>
            <person name="Young S.K."/>
            <person name="Wortman J."/>
            <person name="Nusbaum C."/>
            <person name="Birren B."/>
        </authorList>
    </citation>
    <scope>NUCLEOTIDE SEQUENCE [LARGE SCALE GENOMIC DNA]</scope>
    <source>
        <strain evidence="7 8">CBS 89968</strain>
    </source>
</reference>
<evidence type="ECO:0000256" key="3">
    <source>
        <dbReference type="ARBA" id="ARBA00022989"/>
    </source>
</evidence>